<reference evidence="2" key="1">
    <citation type="submission" date="2014-08" db="EMBL/GenBank/DDBJ databases">
        <authorList>
            <person name="Sharma Rahul"/>
            <person name="Thines Marco"/>
        </authorList>
    </citation>
    <scope>NUCLEOTIDE SEQUENCE</scope>
</reference>
<proteinExistence type="predicted"/>
<feature type="compositionally biased region" description="Basic residues" evidence="1">
    <location>
        <begin position="18"/>
        <end position="27"/>
    </location>
</feature>
<evidence type="ECO:0000313" key="2">
    <source>
        <dbReference type="EMBL" id="CDZ98191.1"/>
    </source>
</evidence>
<name>A0A0F7SH55_PHARH</name>
<sequence length="83" mass="8621">MLSERESLKGSREDGGREKKKKWRRCRAIASQSARLIDHSLPRAANAPAHAAGSGTSPGKRPETASGTGIVAAAEAVGVIADL</sequence>
<feature type="compositionally biased region" description="Basic and acidic residues" evidence="1">
    <location>
        <begin position="1"/>
        <end position="17"/>
    </location>
</feature>
<evidence type="ECO:0000256" key="1">
    <source>
        <dbReference type="SAM" id="MobiDB-lite"/>
    </source>
</evidence>
<dbReference type="AlphaFoldDB" id="A0A0F7SH55"/>
<organism evidence="2">
    <name type="scientific">Phaffia rhodozyma</name>
    <name type="common">Yeast</name>
    <name type="synonym">Xanthophyllomyces dendrorhous</name>
    <dbReference type="NCBI Taxonomy" id="264483"/>
    <lineage>
        <taxon>Eukaryota</taxon>
        <taxon>Fungi</taxon>
        <taxon>Dikarya</taxon>
        <taxon>Basidiomycota</taxon>
        <taxon>Agaricomycotina</taxon>
        <taxon>Tremellomycetes</taxon>
        <taxon>Cystofilobasidiales</taxon>
        <taxon>Mrakiaceae</taxon>
        <taxon>Phaffia</taxon>
    </lineage>
</organism>
<dbReference type="EMBL" id="LN483326">
    <property type="protein sequence ID" value="CDZ98191.1"/>
    <property type="molecule type" value="Genomic_DNA"/>
</dbReference>
<feature type="region of interest" description="Disordered" evidence="1">
    <location>
        <begin position="1"/>
        <end position="67"/>
    </location>
</feature>
<accession>A0A0F7SH55</accession>
<protein>
    <submittedName>
        <fullName evidence="2">Uncharacterized protein</fullName>
    </submittedName>
</protein>